<comment type="caution">
    <text evidence="1">The sequence shown here is derived from an EMBL/GenBank/DDBJ whole genome shotgun (WGS) entry which is preliminary data.</text>
</comment>
<dbReference type="AlphaFoldDB" id="C0DZC1"/>
<evidence type="ECO:0000313" key="2">
    <source>
        <dbReference type="Proteomes" id="UP000006247"/>
    </source>
</evidence>
<organism evidence="1 2">
    <name type="scientific">Corynebacterium matruchotii ATCC 33806</name>
    <dbReference type="NCBI Taxonomy" id="566549"/>
    <lineage>
        <taxon>Bacteria</taxon>
        <taxon>Bacillati</taxon>
        <taxon>Actinomycetota</taxon>
        <taxon>Actinomycetes</taxon>
        <taxon>Mycobacteriales</taxon>
        <taxon>Corynebacteriaceae</taxon>
        <taxon>Corynebacterium</taxon>
    </lineage>
</organism>
<dbReference type="HOGENOM" id="CLU_3268715_0_0_11"/>
<name>C0DZC1_9CORY</name>
<dbReference type="RefSeq" id="WP_005519175.1">
    <property type="nucleotide sequence ID" value="NZ_EQ973328.1"/>
</dbReference>
<accession>C0DZC1</accession>
<dbReference type="EMBL" id="ACEB01000001">
    <property type="protein sequence ID" value="EEG28407.1"/>
    <property type="molecule type" value="Genomic_DNA"/>
</dbReference>
<protein>
    <submittedName>
        <fullName evidence="1">Uncharacterized protein</fullName>
    </submittedName>
</protein>
<evidence type="ECO:0000313" key="1">
    <source>
        <dbReference type="EMBL" id="EEG28407.1"/>
    </source>
</evidence>
<gene>
    <name evidence="1" type="ORF">CORMATOL_00059</name>
</gene>
<proteinExistence type="predicted"/>
<reference evidence="1 2" key="1">
    <citation type="submission" date="2009-01" db="EMBL/GenBank/DDBJ databases">
        <authorList>
            <person name="Fulton L."/>
            <person name="Clifton S."/>
            <person name="Chinwalla A.T."/>
            <person name="Mitreva M."/>
            <person name="Sodergren E."/>
            <person name="Weinstock G."/>
            <person name="Clifton S."/>
            <person name="Dooling D.J."/>
            <person name="Fulton B."/>
            <person name="Minx P."/>
            <person name="Pepin K.H."/>
            <person name="Johnson M."/>
            <person name="Bhonagiri V."/>
            <person name="Nash W.E."/>
            <person name="Mardis E.R."/>
            <person name="Wilson R.K."/>
        </authorList>
    </citation>
    <scope>NUCLEOTIDE SEQUENCE [LARGE SCALE GENOMIC DNA]</scope>
    <source>
        <strain evidence="1 2">ATCC 33806</strain>
    </source>
</reference>
<sequence length="41" mass="4762">MVDWALEPAVGIWSSHATNGREILELFFEEYPPRSRDTDEP</sequence>
<dbReference type="Proteomes" id="UP000006247">
    <property type="component" value="Unassembled WGS sequence"/>
</dbReference>